<gene>
    <name evidence="2" type="ORF">DFH08DRAFT_949243</name>
</gene>
<feature type="chain" id="PRO_5042177153" evidence="1">
    <location>
        <begin position="18"/>
        <end position="122"/>
    </location>
</feature>
<evidence type="ECO:0000313" key="2">
    <source>
        <dbReference type="EMBL" id="KAJ7367282.1"/>
    </source>
</evidence>
<comment type="caution">
    <text evidence="2">The sequence shown here is derived from an EMBL/GenBank/DDBJ whole genome shotgun (WGS) entry which is preliminary data.</text>
</comment>
<dbReference type="Proteomes" id="UP001218218">
    <property type="component" value="Unassembled WGS sequence"/>
</dbReference>
<organism evidence="2 3">
    <name type="scientific">Mycena albidolilacea</name>
    <dbReference type="NCBI Taxonomy" id="1033008"/>
    <lineage>
        <taxon>Eukaryota</taxon>
        <taxon>Fungi</taxon>
        <taxon>Dikarya</taxon>
        <taxon>Basidiomycota</taxon>
        <taxon>Agaricomycotina</taxon>
        <taxon>Agaricomycetes</taxon>
        <taxon>Agaricomycetidae</taxon>
        <taxon>Agaricales</taxon>
        <taxon>Marasmiineae</taxon>
        <taxon>Mycenaceae</taxon>
        <taxon>Mycena</taxon>
    </lineage>
</organism>
<feature type="signal peptide" evidence="1">
    <location>
        <begin position="1"/>
        <end position="17"/>
    </location>
</feature>
<name>A0AAD7ASQ7_9AGAR</name>
<dbReference type="AlphaFoldDB" id="A0AAD7ASQ7"/>
<protein>
    <submittedName>
        <fullName evidence="2">Uncharacterized protein</fullName>
    </submittedName>
</protein>
<dbReference type="EMBL" id="JARIHO010000002">
    <property type="protein sequence ID" value="KAJ7367282.1"/>
    <property type="molecule type" value="Genomic_DNA"/>
</dbReference>
<sequence length="122" mass="13315">MKFATIIVLASASYTMAGNCSRGLSYCGRSLLHIGNYANQIEAAIQKAHTNPNHMLDTLFYCLGGDNGDIQVVQDCGAGRCADSGPKKSDICLPSSRIHLILEKVDAEESFSVTDQWEEETW</sequence>
<reference evidence="2" key="1">
    <citation type="submission" date="2023-03" db="EMBL/GenBank/DDBJ databases">
        <title>Massive genome expansion in bonnet fungi (Mycena s.s.) driven by repeated elements and novel gene families across ecological guilds.</title>
        <authorList>
            <consortium name="Lawrence Berkeley National Laboratory"/>
            <person name="Harder C.B."/>
            <person name="Miyauchi S."/>
            <person name="Viragh M."/>
            <person name="Kuo A."/>
            <person name="Thoen E."/>
            <person name="Andreopoulos B."/>
            <person name="Lu D."/>
            <person name="Skrede I."/>
            <person name="Drula E."/>
            <person name="Henrissat B."/>
            <person name="Morin E."/>
            <person name="Kohler A."/>
            <person name="Barry K."/>
            <person name="LaButti K."/>
            <person name="Morin E."/>
            <person name="Salamov A."/>
            <person name="Lipzen A."/>
            <person name="Mereny Z."/>
            <person name="Hegedus B."/>
            <person name="Baldrian P."/>
            <person name="Stursova M."/>
            <person name="Weitz H."/>
            <person name="Taylor A."/>
            <person name="Grigoriev I.V."/>
            <person name="Nagy L.G."/>
            <person name="Martin F."/>
            <person name="Kauserud H."/>
        </authorList>
    </citation>
    <scope>NUCLEOTIDE SEQUENCE</scope>
    <source>
        <strain evidence="2">CBHHK002</strain>
    </source>
</reference>
<proteinExistence type="predicted"/>
<evidence type="ECO:0000313" key="3">
    <source>
        <dbReference type="Proteomes" id="UP001218218"/>
    </source>
</evidence>
<keyword evidence="3" id="KW-1185">Reference proteome</keyword>
<evidence type="ECO:0000256" key="1">
    <source>
        <dbReference type="SAM" id="SignalP"/>
    </source>
</evidence>
<accession>A0AAD7ASQ7</accession>
<keyword evidence="1" id="KW-0732">Signal</keyword>